<dbReference type="InterPro" id="IPR015927">
    <property type="entry name" value="Peptidase_S24_S26A/B/C"/>
</dbReference>
<evidence type="ECO:0000313" key="6">
    <source>
        <dbReference type="Proteomes" id="UP000506160"/>
    </source>
</evidence>
<keyword evidence="2" id="KW-0238">DNA-binding</keyword>
<evidence type="ECO:0000256" key="3">
    <source>
        <dbReference type="ARBA" id="ARBA00023163"/>
    </source>
</evidence>
<dbReference type="SUPFAM" id="SSF47413">
    <property type="entry name" value="lambda repressor-like DNA-binding domains"/>
    <property type="match status" value="1"/>
</dbReference>
<dbReference type="GO" id="GO:0003677">
    <property type="term" value="F:DNA binding"/>
    <property type="evidence" value="ECO:0007669"/>
    <property type="project" value="UniProtKB-KW"/>
</dbReference>
<name>A0AB94IB63_9GAMM</name>
<dbReference type="Pfam" id="PF01381">
    <property type="entry name" value="HTH_3"/>
    <property type="match status" value="1"/>
</dbReference>
<dbReference type="SUPFAM" id="SSF51306">
    <property type="entry name" value="LexA/Signal peptidase"/>
    <property type="match status" value="1"/>
</dbReference>
<accession>A0AB94IB63</accession>
<proteinExistence type="predicted"/>
<dbReference type="InterPro" id="IPR039418">
    <property type="entry name" value="LexA-like"/>
</dbReference>
<dbReference type="Pfam" id="PF00717">
    <property type="entry name" value="Peptidase_S24"/>
    <property type="match status" value="1"/>
</dbReference>
<dbReference type="InterPro" id="IPR001387">
    <property type="entry name" value="Cro/C1-type_HTH"/>
</dbReference>
<dbReference type="InterPro" id="IPR036286">
    <property type="entry name" value="LexA/Signal_pep-like_sf"/>
</dbReference>
<dbReference type="PANTHER" id="PTHR40661:SF3">
    <property type="entry name" value="FELS-1 PROPHAGE TRANSCRIPTIONAL REGULATOR"/>
    <property type="match status" value="1"/>
</dbReference>
<keyword evidence="3" id="KW-0804">Transcription</keyword>
<gene>
    <name evidence="5" type="ORF">O970_07495</name>
</gene>
<sequence>MNTFNDRFKIAFNKSGLSQHDLARAVNVSQPAIRKLVAGDTKSFRKISELAQALKVNVEWLSSGQGDSGLDVPQFEFMGAVKSRAVKVKGEAVMGANGAFEMDESLSGYLKFYSDDPVAFSLRVKGDSMFPRINSGEFVVIEPELVPASGDEVFVKLKDGRYMIKKLEYLRNREYRFTSINQDHPPITISSELVDKVMYVSAIVKSSRYIDVNSVTN</sequence>
<dbReference type="InterPro" id="IPR010982">
    <property type="entry name" value="Lambda_DNA-bd_dom_sf"/>
</dbReference>
<dbReference type="PROSITE" id="PS50943">
    <property type="entry name" value="HTH_CROC1"/>
    <property type="match status" value="1"/>
</dbReference>
<evidence type="ECO:0000256" key="1">
    <source>
        <dbReference type="ARBA" id="ARBA00023015"/>
    </source>
</evidence>
<dbReference type="SMART" id="SM00530">
    <property type="entry name" value="HTH_XRE"/>
    <property type="match status" value="1"/>
</dbReference>
<dbReference type="Gene3D" id="1.10.260.40">
    <property type="entry name" value="lambda repressor-like DNA-binding domains"/>
    <property type="match status" value="1"/>
</dbReference>
<evidence type="ECO:0000313" key="5">
    <source>
        <dbReference type="EMBL" id="TEA26645.1"/>
    </source>
</evidence>
<evidence type="ECO:0000256" key="2">
    <source>
        <dbReference type="ARBA" id="ARBA00023125"/>
    </source>
</evidence>
<dbReference type="AlphaFoldDB" id="A0AB94IB63"/>
<dbReference type="PANTHER" id="PTHR40661">
    <property type="match status" value="1"/>
</dbReference>
<evidence type="ECO:0000259" key="4">
    <source>
        <dbReference type="PROSITE" id="PS50943"/>
    </source>
</evidence>
<dbReference type="CDD" id="cd00093">
    <property type="entry name" value="HTH_XRE"/>
    <property type="match status" value="1"/>
</dbReference>
<dbReference type="EMBL" id="AWGA01000068">
    <property type="protein sequence ID" value="TEA26645.1"/>
    <property type="molecule type" value="Genomic_DNA"/>
</dbReference>
<feature type="domain" description="HTH cro/C1-type" evidence="4">
    <location>
        <begin position="8"/>
        <end position="61"/>
    </location>
</feature>
<organism evidence="5 6">
    <name type="scientific">Candidatus Schmidhempelia bombi str. Bimp</name>
    <dbReference type="NCBI Taxonomy" id="1387197"/>
    <lineage>
        <taxon>Bacteria</taxon>
        <taxon>Pseudomonadati</taxon>
        <taxon>Pseudomonadota</taxon>
        <taxon>Gammaproteobacteria</taxon>
        <taxon>Orbales</taxon>
        <taxon>Orbaceae</taxon>
        <taxon>Candidatus Schmidhempelia</taxon>
    </lineage>
</organism>
<keyword evidence="1" id="KW-0805">Transcription regulation</keyword>
<comment type="caution">
    <text evidence="5">The sequence shown here is derived from an EMBL/GenBank/DDBJ whole genome shotgun (WGS) entry which is preliminary data.</text>
</comment>
<keyword evidence="6" id="KW-1185">Reference proteome</keyword>
<reference evidence="5 6" key="1">
    <citation type="journal article" date="2014" name="Appl. Environ. Microbiol.">
        <title>Genomic features of a bumble bee symbiont reflect its host environment.</title>
        <authorList>
            <person name="Martinson V.G."/>
            <person name="Magoc T."/>
            <person name="Koch H."/>
            <person name="Salzberg S.L."/>
            <person name="Moran N.A."/>
        </authorList>
    </citation>
    <scope>NUCLEOTIDE SEQUENCE [LARGE SCALE GENOMIC DNA]</scope>
    <source>
        <strain evidence="5 6">Bimp</strain>
    </source>
</reference>
<dbReference type="Proteomes" id="UP000506160">
    <property type="component" value="Unassembled WGS sequence"/>
</dbReference>
<dbReference type="RefSeq" id="WP_036563040.1">
    <property type="nucleotide sequence ID" value="NZ_AWGA01000068.1"/>
</dbReference>
<protein>
    <submittedName>
        <fullName evidence="5">Helix-turn-helix transcriptional regulator</fullName>
    </submittedName>
</protein>
<dbReference type="CDD" id="cd06529">
    <property type="entry name" value="S24_LexA-like"/>
    <property type="match status" value="1"/>
</dbReference>
<dbReference type="Gene3D" id="2.10.109.10">
    <property type="entry name" value="Umud Fragment, subunit A"/>
    <property type="match status" value="1"/>
</dbReference>